<proteinExistence type="predicted"/>
<sequence length="45" mass="5162">MSLEALLRFYIGQGLRQDLTNIFANRVLEVTAKVLAEHIESEEEN</sequence>
<organism evidence="1 2">
    <name type="scientific">Microseira wollei NIES-4236</name>
    <dbReference type="NCBI Taxonomy" id="2530354"/>
    <lineage>
        <taxon>Bacteria</taxon>
        <taxon>Bacillati</taxon>
        <taxon>Cyanobacteriota</taxon>
        <taxon>Cyanophyceae</taxon>
        <taxon>Oscillatoriophycideae</taxon>
        <taxon>Aerosakkonematales</taxon>
        <taxon>Aerosakkonemataceae</taxon>
        <taxon>Microseira</taxon>
    </lineage>
</organism>
<evidence type="ECO:0000313" key="1">
    <source>
        <dbReference type="EMBL" id="GET40429.1"/>
    </source>
</evidence>
<dbReference type="RefSeq" id="WP_226586265.1">
    <property type="nucleotide sequence ID" value="NZ_BLAY01000091.1"/>
</dbReference>
<accession>A0AAV3XDL1</accession>
<dbReference type="EMBL" id="BLAY01000091">
    <property type="protein sequence ID" value="GET40429.1"/>
    <property type="molecule type" value="Genomic_DNA"/>
</dbReference>
<dbReference type="Proteomes" id="UP001050975">
    <property type="component" value="Unassembled WGS sequence"/>
</dbReference>
<comment type="caution">
    <text evidence="1">The sequence shown here is derived from an EMBL/GenBank/DDBJ whole genome shotgun (WGS) entry which is preliminary data.</text>
</comment>
<dbReference type="AlphaFoldDB" id="A0AAV3XDL1"/>
<reference evidence="1" key="1">
    <citation type="submission" date="2019-10" db="EMBL/GenBank/DDBJ databases">
        <title>Draft genome sequece of Microseira wollei NIES-4236.</title>
        <authorList>
            <person name="Yamaguchi H."/>
            <person name="Suzuki S."/>
            <person name="Kawachi M."/>
        </authorList>
    </citation>
    <scope>NUCLEOTIDE SEQUENCE</scope>
    <source>
        <strain evidence="1">NIES-4236</strain>
    </source>
</reference>
<evidence type="ECO:0000313" key="2">
    <source>
        <dbReference type="Proteomes" id="UP001050975"/>
    </source>
</evidence>
<name>A0AAV3XDL1_9CYAN</name>
<protein>
    <submittedName>
        <fullName evidence="1">Uncharacterized protein</fullName>
    </submittedName>
</protein>
<gene>
    <name evidence="1" type="ORF">MiSe_52380</name>
</gene>
<keyword evidence="2" id="KW-1185">Reference proteome</keyword>